<protein>
    <recommendedName>
        <fullName evidence="3">ABM domain-containing protein</fullName>
    </recommendedName>
</protein>
<dbReference type="EMBL" id="JAFMOF010000004">
    <property type="protein sequence ID" value="MBO0656316.1"/>
    <property type="molecule type" value="Genomic_DNA"/>
</dbReference>
<dbReference type="AlphaFoldDB" id="A0A939FTB6"/>
<dbReference type="RefSeq" id="WP_207248388.1">
    <property type="nucleotide sequence ID" value="NZ_JAFMOF010000004.1"/>
</dbReference>
<dbReference type="Proteomes" id="UP000664781">
    <property type="component" value="Unassembled WGS sequence"/>
</dbReference>
<dbReference type="InterPro" id="IPR011008">
    <property type="entry name" value="Dimeric_a/b-barrel"/>
</dbReference>
<gene>
    <name evidence="1" type="ORF">J1792_27150</name>
</gene>
<evidence type="ECO:0000313" key="2">
    <source>
        <dbReference type="Proteomes" id="UP000664781"/>
    </source>
</evidence>
<keyword evidence="2" id="KW-1185">Reference proteome</keyword>
<accession>A0A939FTB6</accession>
<proteinExistence type="predicted"/>
<evidence type="ECO:0008006" key="3">
    <source>
        <dbReference type="Google" id="ProtNLM"/>
    </source>
</evidence>
<dbReference type="SUPFAM" id="SSF54909">
    <property type="entry name" value="Dimeric alpha+beta barrel"/>
    <property type="match status" value="1"/>
</dbReference>
<sequence>MSIAAGPRPVFERSDVAAVLVAIVPVDGPARQRAAADAVVAHWRAGAWPEELVSLNCYTSTDGRSLLTYAQWSSEEALRESLRDETSVSRGKPGWGVLDTAVPEPAVFHLYRVVRPVAAPDPGVVAECFPGAFFTMADGVSVREWTDCLLSSEEETEGEERAYPGAIAANFHVGTDDASVLVLSEWASEKEAVAHIDAVIEPLLAHAGGGDAGARYRHHLSLAGPVA</sequence>
<dbReference type="Gene3D" id="3.30.70.100">
    <property type="match status" value="2"/>
</dbReference>
<evidence type="ECO:0000313" key="1">
    <source>
        <dbReference type="EMBL" id="MBO0656316.1"/>
    </source>
</evidence>
<reference evidence="1" key="1">
    <citation type="submission" date="2021-03" db="EMBL/GenBank/DDBJ databases">
        <title>Streptomyces strains.</title>
        <authorList>
            <person name="Lund M.B."/>
            <person name="Toerring T."/>
        </authorList>
    </citation>
    <scope>NUCLEOTIDE SEQUENCE</scope>
    <source>
        <strain evidence="1">JCM 4242</strain>
    </source>
</reference>
<organism evidence="1 2">
    <name type="scientific">Streptomyces triculaminicus</name>
    <dbReference type="NCBI Taxonomy" id="2816232"/>
    <lineage>
        <taxon>Bacteria</taxon>
        <taxon>Bacillati</taxon>
        <taxon>Actinomycetota</taxon>
        <taxon>Actinomycetes</taxon>
        <taxon>Kitasatosporales</taxon>
        <taxon>Streptomycetaceae</taxon>
        <taxon>Streptomyces</taxon>
    </lineage>
</organism>
<name>A0A939FTB6_9ACTN</name>
<comment type="caution">
    <text evidence="1">The sequence shown here is derived from an EMBL/GenBank/DDBJ whole genome shotgun (WGS) entry which is preliminary data.</text>
</comment>